<sequence>MNYLKAFKIGEVAEEKLDSKQHHNVKNDKKPKQSFLSLVTCGLMS</sequence>
<dbReference type="EMBL" id="CAKOFQ010008022">
    <property type="protein sequence ID" value="CAH2010981.1"/>
    <property type="molecule type" value="Genomic_DNA"/>
</dbReference>
<name>A0A9P0M847_ACAOB</name>
<evidence type="ECO:0000313" key="2">
    <source>
        <dbReference type="Proteomes" id="UP001152888"/>
    </source>
</evidence>
<organism evidence="1 2">
    <name type="scientific">Acanthoscelides obtectus</name>
    <name type="common">Bean weevil</name>
    <name type="synonym">Bruchus obtectus</name>
    <dbReference type="NCBI Taxonomy" id="200917"/>
    <lineage>
        <taxon>Eukaryota</taxon>
        <taxon>Metazoa</taxon>
        <taxon>Ecdysozoa</taxon>
        <taxon>Arthropoda</taxon>
        <taxon>Hexapoda</taxon>
        <taxon>Insecta</taxon>
        <taxon>Pterygota</taxon>
        <taxon>Neoptera</taxon>
        <taxon>Endopterygota</taxon>
        <taxon>Coleoptera</taxon>
        <taxon>Polyphaga</taxon>
        <taxon>Cucujiformia</taxon>
        <taxon>Chrysomeloidea</taxon>
        <taxon>Chrysomelidae</taxon>
        <taxon>Bruchinae</taxon>
        <taxon>Bruchini</taxon>
        <taxon>Acanthoscelides</taxon>
    </lineage>
</organism>
<keyword evidence="2" id="KW-1185">Reference proteome</keyword>
<proteinExistence type="predicted"/>
<reference evidence="1" key="1">
    <citation type="submission" date="2022-03" db="EMBL/GenBank/DDBJ databases">
        <authorList>
            <person name="Sayadi A."/>
        </authorList>
    </citation>
    <scope>NUCLEOTIDE SEQUENCE</scope>
</reference>
<dbReference type="Proteomes" id="UP001152888">
    <property type="component" value="Unassembled WGS sequence"/>
</dbReference>
<dbReference type="AlphaFoldDB" id="A0A9P0M847"/>
<gene>
    <name evidence="1" type="ORF">ACAOBT_LOCUS31885</name>
</gene>
<evidence type="ECO:0000313" key="1">
    <source>
        <dbReference type="EMBL" id="CAH2010981.1"/>
    </source>
</evidence>
<accession>A0A9P0M847</accession>
<comment type="caution">
    <text evidence="1">The sequence shown here is derived from an EMBL/GenBank/DDBJ whole genome shotgun (WGS) entry which is preliminary data.</text>
</comment>
<protein>
    <submittedName>
        <fullName evidence="1">Uncharacterized protein</fullName>
    </submittedName>
</protein>
<dbReference type="OrthoDB" id="260091at2759"/>